<keyword evidence="4" id="KW-0539">Nucleus</keyword>
<keyword evidence="3" id="KW-0963">Cytoplasm</keyword>
<proteinExistence type="predicted"/>
<accession>A0AAN7QN09</accession>
<dbReference type="GO" id="GO:0005634">
    <property type="term" value="C:nucleus"/>
    <property type="evidence" value="ECO:0007669"/>
    <property type="project" value="UniProtKB-SubCell"/>
</dbReference>
<dbReference type="EMBL" id="JARPUR010000001">
    <property type="protein sequence ID" value="KAK4885408.1"/>
    <property type="molecule type" value="Genomic_DNA"/>
</dbReference>
<comment type="caution">
    <text evidence="6">The sequence shown here is derived from an EMBL/GenBank/DDBJ whole genome shotgun (WGS) entry which is preliminary data.</text>
</comment>
<evidence type="ECO:0000256" key="3">
    <source>
        <dbReference type="ARBA" id="ARBA00022490"/>
    </source>
</evidence>
<evidence type="ECO:0000256" key="4">
    <source>
        <dbReference type="ARBA" id="ARBA00023242"/>
    </source>
</evidence>
<reference evidence="7" key="1">
    <citation type="submission" date="2023-01" db="EMBL/GenBank/DDBJ databases">
        <title>Key to firefly adult light organ development and bioluminescence: homeobox transcription factors regulate luciferase expression and transportation to peroxisome.</title>
        <authorList>
            <person name="Fu X."/>
        </authorList>
    </citation>
    <scope>NUCLEOTIDE SEQUENCE [LARGE SCALE GENOMIC DNA]</scope>
</reference>
<gene>
    <name evidence="6" type="ORF">RN001_001679</name>
</gene>
<sequence>MSINANEDAVILNSWNKYADTAKKAGYRDGAADGKKKVFQKSFDEGYLQGFRVGFALGQYKGILQENNLCDKQLEHTRRGLCQLCKNSIVTEDSIQGMIEQQVEICNGVLKNLHRKYSDNMKMSLRKEL</sequence>
<dbReference type="InterPro" id="IPR019191">
    <property type="entry name" value="Essential_protein_Yae1_N"/>
</dbReference>
<comment type="subcellular location">
    <subcellularLocation>
        <location evidence="2">Cytoplasm</location>
    </subcellularLocation>
    <subcellularLocation>
        <location evidence="1">Nucleus</location>
    </subcellularLocation>
</comment>
<evidence type="ECO:0000256" key="2">
    <source>
        <dbReference type="ARBA" id="ARBA00004496"/>
    </source>
</evidence>
<dbReference type="AlphaFoldDB" id="A0AAN7QN09"/>
<evidence type="ECO:0000259" key="5">
    <source>
        <dbReference type="Pfam" id="PF09811"/>
    </source>
</evidence>
<organism evidence="6 7">
    <name type="scientific">Aquatica leii</name>
    <dbReference type="NCBI Taxonomy" id="1421715"/>
    <lineage>
        <taxon>Eukaryota</taxon>
        <taxon>Metazoa</taxon>
        <taxon>Ecdysozoa</taxon>
        <taxon>Arthropoda</taxon>
        <taxon>Hexapoda</taxon>
        <taxon>Insecta</taxon>
        <taxon>Pterygota</taxon>
        <taxon>Neoptera</taxon>
        <taxon>Endopterygota</taxon>
        <taxon>Coleoptera</taxon>
        <taxon>Polyphaga</taxon>
        <taxon>Elateriformia</taxon>
        <taxon>Elateroidea</taxon>
        <taxon>Lampyridae</taxon>
        <taxon>Luciolinae</taxon>
        <taxon>Aquatica</taxon>
    </lineage>
</organism>
<dbReference type="GO" id="GO:0005737">
    <property type="term" value="C:cytoplasm"/>
    <property type="evidence" value="ECO:0007669"/>
    <property type="project" value="UniProtKB-SubCell"/>
</dbReference>
<dbReference type="PANTHER" id="PTHR18829:SF0">
    <property type="entry name" value="PROTEIN YAE1 HOMOLOG"/>
    <property type="match status" value="1"/>
</dbReference>
<dbReference type="PANTHER" id="PTHR18829">
    <property type="entry name" value="PROTEIN YAE1 HOMOLOG"/>
    <property type="match status" value="1"/>
</dbReference>
<evidence type="ECO:0000256" key="1">
    <source>
        <dbReference type="ARBA" id="ARBA00004123"/>
    </source>
</evidence>
<evidence type="ECO:0000313" key="7">
    <source>
        <dbReference type="Proteomes" id="UP001353858"/>
    </source>
</evidence>
<evidence type="ECO:0000313" key="6">
    <source>
        <dbReference type="EMBL" id="KAK4885408.1"/>
    </source>
</evidence>
<protein>
    <recommendedName>
        <fullName evidence="5">Essential protein Yae1 N-terminal domain-containing protein</fullName>
    </recommendedName>
</protein>
<dbReference type="Pfam" id="PF09811">
    <property type="entry name" value="Yae1_N"/>
    <property type="match status" value="1"/>
</dbReference>
<feature type="domain" description="Essential protein Yae1 N-terminal" evidence="5">
    <location>
        <begin position="26"/>
        <end position="64"/>
    </location>
</feature>
<name>A0AAN7QN09_9COLE</name>
<dbReference type="Proteomes" id="UP001353858">
    <property type="component" value="Unassembled WGS sequence"/>
</dbReference>
<keyword evidence="7" id="KW-1185">Reference proteome</keyword>
<dbReference type="InterPro" id="IPR038881">
    <property type="entry name" value="Yae1-like"/>
</dbReference>